<sequence length="237" mass="25375">MTQSHVFELGTVDVNGVTLAYRAAGDPAAPPMVLLHGLGDDGRDWGGVHAAFAATYRVYALDLRGHGRSSHPGRYSFELMRDDVIGFLATVGIDRCVLIGHSMGGIVAVLLAETAPHLVTHLILADMTAPRSGGLKRPPLQPPDEPTPFDFAAVNAIRAQINDPDPAWWDDMKAISTPTLIIGGARSVIPQHLLAETAERMPDATLVTIDAGHHVHHDEPAEFIAAVDAFLAVRVVR</sequence>
<accession>A0ABQ4JGW9</accession>
<gene>
    <name evidence="3" type="ORF">Vqi01_50460</name>
</gene>
<evidence type="ECO:0000256" key="1">
    <source>
        <dbReference type="ARBA" id="ARBA00022801"/>
    </source>
</evidence>
<name>A0ABQ4JGW9_9ACTN</name>
<dbReference type="SUPFAM" id="SSF53474">
    <property type="entry name" value="alpha/beta-Hydrolases"/>
    <property type="match status" value="1"/>
</dbReference>
<organism evidence="3 4">
    <name type="scientific">Micromonospora qiuiae</name>
    <dbReference type="NCBI Taxonomy" id="502268"/>
    <lineage>
        <taxon>Bacteria</taxon>
        <taxon>Bacillati</taxon>
        <taxon>Actinomycetota</taxon>
        <taxon>Actinomycetes</taxon>
        <taxon>Micromonosporales</taxon>
        <taxon>Micromonosporaceae</taxon>
        <taxon>Micromonospora</taxon>
    </lineage>
</organism>
<keyword evidence="1 3" id="KW-0378">Hydrolase</keyword>
<comment type="caution">
    <text evidence="3">The sequence shown here is derived from an EMBL/GenBank/DDBJ whole genome shotgun (WGS) entry which is preliminary data.</text>
</comment>
<dbReference type="Proteomes" id="UP000653076">
    <property type="component" value="Unassembled WGS sequence"/>
</dbReference>
<evidence type="ECO:0000259" key="2">
    <source>
        <dbReference type="Pfam" id="PF12697"/>
    </source>
</evidence>
<evidence type="ECO:0000313" key="3">
    <source>
        <dbReference type="EMBL" id="GIJ29884.1"/>
    </source>
</evidence>
<dbReference type="InterPro" id="IPR029058">
    <property type="entry name" value="AB_hydrolase_fold"/>
</dbReference>
<feature type="domain" description="AB hydrolase-1" evidence="2">
    <location>
        <begin position="32"/>
        <end position="226"/>
    </location>
</feature>
<dbReference type="PANTHER" id="PTHR46118:SF4">
    <property type="entry name" value="PROTEIN ABHD11"/>
    <property type="match status" value="1"/>
</dbReference>
<dbReference type="EMBL" id="BOPC01000087">
    <property type="protein sequence ID" value="GIJ29884.1"/>
    <property type="molecule type" value="Genomic_DNA"/>
</dbReference>
<proteinExistence type="predicted"/>
<evidence type="ECO:0000313" key="4">
    <source>
        <dbReference type="Proteomes" id="UP000653076"/>
    </source>
</evidence>
<dbReference type="InterPro" id="IPR000073">
    <property type="entry name" value="AB_hydrolase_1"/>
</dbReference>
<dbReference type="Pfam" id="PF12697">
    <property type="entry name" value="Abhydrolase_6"/>
    <property type="match status" value="1"/>
</dbReference>
<dbReference type="PANTHER" id="PTHR46118">
    <property type="entry name" value="PROTEIN ABHD11"/>
    <property type="match status" value="1"/>
</dbReference>
<protein>
    <submittedName>
        <fullName evidence="3">Alpha/beta hydrolase</fullName>
    </submittedName>
</protein>
<dbReference type="Gene3D" id="3.40.50.1820">
    <property type="entry name" value="alpha/beta hydrolase"/>
    <property type="match status" value="1"/>
</dbReference>
<dbReference type="PRINTS" id="PR00111">
    <property type="entry name" value="ABHYDROLASE"/>
</dbReference>
<reference evidence="3 4" key="1">
    <citation type="submission" date="2021-01" db="EMBL/GenBank/DDBJ databases">
        <title>Whole genome shotgun sequence of Verrucosispora qiuiae NBRC 106684.</title>
        <authorList>
            <person name="Komaki H."/>
            <person name="Tamura T."/>
        </authorList>
    </citation>
    <scope>NUCLEOTIDE SEQUENCE [LARGE SCALE GENOMIC DNA]</scope>
    <source>
        <strain evidence="3 4">NBRC 106684</strain>
    </source>
</reference>
<dbReference type="GO" id="GO:0016787">
    <property type="term" value="F:hydrolase activity"/>
    <property type="evidence" value="ECO:0007669"/>
    <property type="project" value="UniProtKB-KW"/>
</dbReference>
<keyword evidence="4" id="KW-1185">Reference proteome</keyword>